<feature type="transmembrane region" description="Helical" evidence="2">
    <location>
        <begin position="1424"/>
        <end position="1447"/>
    </location>
</feature>
<evidence type="ECO:0000313" key="4">
    <source>
        <dbReference type="Proteomes" id="UP000230066"/>
    </source>
</evidence>
<keyword evidence="2" id="KW-1133">Transmembrane helix</keyword>
<feature type="transmembrane region" description="Helical" evidence="2">
    <location>
        <begin position="1195"/>
        <end position="1214"/>
    </location>
</feature>
<reference evidence="3" key="1">
    <citation type="submission" date="2019-03" db="EMBL/GenBank/DDBJ databases">
        <title>Improved annotation for the trematode Fasciola hepatica.</title>
        <authorList>
            <person name="Choi Y.-J."/>
            <person name="Martin J."/>
            <person name="Mitreva M."/>
        </authorList>
    </citation>
    <scope>NUCLEOTIDE SEQUENCE [LARGE SCALE GENOMIC DNA]</scope>
</reference>
<evidence type="ECO:0000256" key="1">
    <source>
        <dbReference type="SAM" id="MobiDB-lite"/>
    </source>
</evidence>
<name>A0A4E0RJ39_FASHE</name>
<proteinExistence type="predicted"/>
<accession>A0A4E0RJ39</accession>
<keyword evidence="4" id="KW-1185">Reference proteome</keyword>
<organism evidence="3 4">
    <name type="scientific">Fasciola hepatica</name>
    <name type="common">Liver fluke</name>
    <dbReference type="NCBI Taxonomy" id="6192"/>
    <lineage>
        <taxon>Eukaryota</taxon>
        <taxon>Metazoa</taxon>
        <taxon>Spiralia</taxon>
        <taxon>Lophotrochozoa</taxon>
        <taxon>Platyhelminthes</taxon>
        <taxon>Trematoda</taxon>
        <taxon>Digenea</taxon>
        <taxon>Plagiorchiida</taxon>
        <taxon>Echinostomata</taxon>
        <taxon>Echinostomatoidea</taxon>
        <taxon>Fasciolidae</taxon>
        <taxon>Fasciola</taxon>
    </lineage>
</organism>
<dbReference type="EMBL" id="JXXN02000426">
    <property type="protein sequence ID" value="THD27433.1"/>
    <property type="molecule type" value="Genomic_DNA"/>
</dbReference>
<sequence length="1635" mass="185445">MKQVRSGIWMRIDQTVDFTNTVVGAKRWSYGISVPNRTVTSTLRITDDIRTKLSVSECIQMEVTHAELLTNVKFRGEQVWSPNGKTSDSDRMRETILVAKFQNKSKTYEYALYSLKPLEGGEYGSPSDYRPVIDRPVHGDSAFTTVQTFRPHVYNTATWRRVGCDLNISQFVRPRQSFRQGEGRPVDLFPLRDEIAPNTKASVSSRPEQHIDANKPHRFAVHDKSREWPRMTFRMLGQVCYDAAPTDIEQSNRSFIREAFCKSPAFGGHRLGITKREAVHPGNTFLKPAIEIQLSSVQSTQHERSLVLRIAGHVTGTPAYINVRIRYRKDGTLLAHHDFVIFPHSKSELTLQTSEKSETFELNYTFGDDTTEVKYEQFNYYEPLLDVIVTDCGFSRYFGVSLTSNQINSKFYTASFASKSTAKMTTGEELTDESLRWATYTPLFIICSCIGTSYLLVCLVYTLIRHFSFNYGKFTVHTSMISSGELNEPAVYHKIPLAPQSFRFNRGGQLYSARLGTEDSLYYGRNQDEAHQYNPTVVRLNSSNWRRLHLGEFSPWTIYATRCRTNVIPIRRLLLFAHLAFRVFYTFLFTFSVAVSLIFSLQPAPRSGAAEIVVQRPPVVASPGTGPWTASPYSRKNVLSGSRRMLGPLLRLQTESRWLEAFAEQELRRQLDYVDRMKVACQHAVGVEITDAVREMRQMVQDHLDKWHYGTKVDDAVVSIKQLGHGIKEAHLLISKYFAEQRQSLEKYRAQREQAFDYRVTGFYRSYAELLDNAYNSGWLRYVQRMLNTSMKADSSTMEHDNMGLEQDQSAFNGYEQTRWRGSLYSHYPMAQQNSGLDTKHVAMMTYMGFQQAEFVHFLPVQLKQELRRVFLSNQYRPQVLPPEIAKSDQINHAERHSFESVDSGKPSSLASTVERTFISTNDMHHVEVSSEYSNIDFDLMSSEPGSDSTFQSRRWVNETQSPHLVGQMHALSLTEFRLVLLVLDFFIIIYRFYHTFLSLRDLWFGQKIYVDAASLLVMQHANRSDQSVLFRNTTSVEGTGLIRLRTKNGEDHFGACGRANKNNLDRHSTSKLALLQELTKRNSRYVCTHAEAEHQADLMADLEVSELDPTSEKTARNKPLDTKGHLQPGNPVNHAHPVFPTYQCFPTHPLIVFRTEPLPLEAALALPPPPSFGPEQNVGCLMGVRVTCCRQSHYLSAVVGITVVLALLGLLILQEQRVFLQPTRVDSSVWHEPKTAPQPAKAANQLNTPRLSFQLSDAKQHYEGIIDKQSKRLNGDWLAWTKSKELSMRRRLLTYTARFKHDFSFFDRQIKAESEMINAAAIRFTKNIANERQSIPIANRSTDPPPTTRLNSEMLFRQQICHFLPVVPVPMPTDQQDMKSHARFTNDVDYKKMSVQNLLWTALISRAVEFEWSSLQQARQLSVTALLVATGMLGCIGIVDICGWMIQLRYLNPLYKTGHATDPNPMHRSETRSCRSNEIEVDREHIVLVSPQPPPLIPYPEDSPQSKESPRPPASPTAQTHSSLLGFGTPCVDQKFTPTATTNSNVMTTTPATNPRTSSVQPQIPLTAFYVDPNLVLASNPTLHGLPLAASSPPVPIYITHTPGSPILIASTTGIDPNQTGTPTTITTITTQPT</sequence>
<feature type="transmembrane region" description="Helical" evidence="2">
    <location>
        <begin position="443"/>
        <end position="464"/>
    </location>
</feature>
<keyword evidence="2" id="KW-0812">Transmembrane</keyword>
<comment type="caution">
    <text evidence="3">The sequence shown here is derived from an EMBL/GenBank/DDBJ whole genome shotgun (WGS) entry which is preliminary data.</text>
</comment>
<gene>
    <name evidence="3" type="ORF">D915_001774</name>
</gene>
<feature type="compositionally biased region" description="Basic and acidic residues" evidence="1">
    <location>
        <begin position="1466"/>
        <end position="1478"/>
    </location>
</feature>
<dbReference type="Proteomes" id="UP000230066">
    <property type="component" value="Unassembled WGS sequence"/>
</dbReference>
<evidence type="ECO:0000256" key="2">
    <source>
        <dbReference type="SAM" id="Phobius"/>
    </source>
</evidence>
<feature type="region of interest" description="Disordered" evidence="1">
    <location>
        <begin position="1491"/>
        <end position="1525"/>
    </location>
</feature>
<keyword evidence="2" id="KW-0472">Membrane</keyword>
<feature type="transmembrane region" description="Helical" evidence="2">
    <location>
        <begin position="573"/>
        <end position="599"/>
    </location>
</feature>
<evidence type="ECO:0000313" key="3">
    <source>
        <dbReference type="EMBL" id="THD27433.1"/>
    </source>
</evidence>
<protein>
    <submittedName>
        <fullName evidence="3">Uncharacterized protein</fullName>
    </submittedName>
</protein>
<feature type="region of interest" description="Disordered" evidence="1">
    <location>
        <begin position="1458"/>
        <end position="1478"/>
    </location>
</feature>